<dbReference type="Proteomes" id="UP000759590">
    <property type="component" value="Unassembled WGS sequence"/>
</dbReference>
<dbReference type="GO" id="GO:0005524">
    <property type="term" value="F:ATP binding"/>
    <property type="evidence" value="ECO:0007669"/>
    <property type="project" value="UniProtKB-KW"/>
</dbReference>
<accession>A0A943ACE2</accession>
<evidence type="ECO:0000256" key="10">
    <source>
        <dbReference type="ARBA" id="ARBA00023136"/>
    </source>
</evidence>
<evidence type="ECO:0000259" key="12">
    <source>
        <dbReference type="PROSITE" id="PS50109"/>
    </source>
</evidence>
<dbReference type="InterPro" id="IPR050351">
    <property type="entry name" value="BphY/WalK/GraS-like"/>
</dbReference>
<comment type="subcellular location">
    <subcellularLocation>
        <location evidence="2">Cell membrane</location>
        <topology evidence="2">Multi-pass membrane protein</topology>
    </subcellularLocation>
</comment>
<dbReference type="Pfam" id="PF13589">
    <property type="entry name" value="HATPase_c_3"/>
    <property type="match status" value="1"/>
</dbReference>
<proteinExistence type="predicted"/>
<keyword evidence="4" id="KW-1003">Cell membrane</keyword>
<comment type="catalytic activity">
    <reaction evidence="1">
        <text>ATP + protein L-histidine = ADP + protein N-phospho-L-histidine.</text>
        <dbReference type="EC" id="2.7.13.3"/>
    </reaction>
</comment>
<dbReference type="Gene3D" id="3.30.565.10">
    <property type="entry name" value="Histidine kinase-like ATPase, C-terminal domain"/>
    <property type="match status" value="2"/>
</dbReference>
<keyword evidence="11" id="KW-0175">Coiled coil</keyword>
<evidence type="ECO:0000256" key="9">
    <source>
        <dbReference type="ARBA" id="ARBA00023012"/>
    </source>
</evidence>
<sequence length="722" mass="82621">MRSYFEPTGRLIMSIGKDLIKDLPAALVELVKNSYDADASYVKITYLKNENELKIVVEDDGHGMSQDTVLNAWMVPSTDYKLKKKNSPKGRVYQGRKGIGRYAVSLLGNKLELITIKDGFKTMAHFDWDEFNSEKKLSEIPIIITTSETADNSGTKLIITNEYGNVLADEISEIDSQKVEKELSKLLSNVKDFKIIVSYENFYSDDKKNICKEISQLEFNEAWHYKLSGKIHADFNYELKYSNFYTKEEKEFKGSFIKELPNNSVQCGGISIDYRVYDKDPSGIEVIMNFINGNQNTNLSKTEIKNMLIDKSGISIFRNDFRIRPYGDKGFDWLNLDSKRVQNPSMAIGSEQINGKISIESEEISGLKEKSARDGLYENSNFATLQRIAELSLNLLEKERFKYRQKATKKKPEAIDKLFDFSHVSQNMGKAIDRVYKNLKKSPEHTDEHIETLNQEISKEIRNLEKEKETEFLEVKETIAIYQKHTTLGNVISVVLHEGRKPLAWYTNKLPAMERKLNSLFDKKEIATTGYNDLYNDVGKLKSEAIRMSNFFARLDPLASNKRKKRKKINAENEIRSVMDIFQSIVEESNIKIDYEMQENITLNLVEEDLYMALTNIIENAIFWVNYSKFDEKIIKISLFTNNGEAVIEIVDNGPGILTEDIKENLLFLPGYSRKNSVMEENGTGLGLSIAGEAIQRNEGTLEAIDSEVGGHFRICLKKAEV</sequence>
<dbReference type="InterPro" id="IPR003594">
    <property type="entry name" value="HATPase_dom"/>
</dbReference>
<evidence type="ECO:0000256" key="3">
    <source>
        <dbReference type="ARBA" id="ARBA00012438"/>
    </source>
</evidence>
<keyword evidence="8" id="KW-1133">Transmembrane helix</keyword>
<dbReference type="InterPro" id="IPR005467">
    <property type="entry name" value="His_kinase_dom"/>
</dbReference>
<keyword evidence="6" id="KW-0812">Transmembrane</keyword>
<name>A0A943ACE2_STRMT</name>
<keyword evidence="13" id="KW-0547">Nucleotide-binding</keyword>
<evidence type="ECO:0000256" key="11">
    <source>
        <dbReference type="SAM" id="Coils"/>
    </source>
</evidence>
<dbReference type="GO" id="GO:0016036">
    <property type="term" value="P:cellular response to phosphate starvation"/>
    <property type="evidence" value="ECO:0007669"/>
    <property type="project" value="TreeGrafter"/>
</dbReference>
<evidence type="ECO:0000256" key="5">
    <source>
        <dbReference type="ARBA" id="ARBA00022679"/>
    </source>
</evidence>
<evidence type="ECO:0000256" key="2">
    <source>
        <dbReference type="ARBA" id="ARBA00004651"/>
    </source>
</evidence>
<keyword evidence="10" id="KW-0472">Membrane</keyword>
<dbReference type="PRINTS" id="PR00344">
    <property type="entry name" value="BCTRLSENSOR"/>
</dbReference>
<evidence type="ECO:0000256" key="1">
    <source>
        <dbReference type="ARBA" id="ARBA00000085"/>
    </source>
</evidence>
<feature type="coiled-coil region" evidence="11">
    <location>
        <begin position="447"/>
        <end position="474"/>
    </location>
</feature>
<dbReference type="SMART" id="SM00387">
    <property type="entry name" value="HATPase_c"/>
    <property type="match status" value="1"/>
</dbReference>
<dbReference type="GO" id="GO:0000155">
    <property type="term" value="F:phosphorelay sensor kinase activity"/>
    <property type="evidence" value="ECO:0007669"/>
    <property type="project" value="TreeGrafter"/>
</dbReference>
<comment type="caution">
    <text evidence="13">The sequence shown here is derived from an EMBL/GenBank/DDBJ whole genome shotgun (WGS) entry which is preliminary data.</text>
</comment>
<evidence type="ECO:0000313" key="14">
    <source>
        <dbReference type="Proteomes" id="UP000759590"/>
    </source>
</evidence>
<evidence type="ECO:0000313" key="13">
    <source>
        <dbReference type="EMBL" id="MBS4947289.1"/>
    </source>
</evidence>
<keyword evidence="5" id="KW-0808">Transferase</keyword>
<organism evidence="13 14">
    <name type="scientific">Streptococcus mitis</name>
    <dbReference type="NCBI Taxonomy" id="28037"/>
    <lineage>
        <taxon>Bacteria</taxon>
        <taxon>Bacillati</taxon>
        <taxon>Bacillota</taxon>
        <taxon>Bacilli</taxon>
        <taxon>Lactobacillales</taxon>
        <taxon>Streptococcaceae</taxon>
        <taxon>Streptococcus</taxon>
        <taxon>Streptococcus mitis group</taxon>
    </lineage>
</organism>
<keyword evidence="13" id="KW-0067">ATP-binding</keyword>
<dbReference type="SUPFAM" id="SSF55874">
    <property type="entry name" value="ATPase domain of HSP90 chaperone/DNA topoisomerase II/histidine kinase"/>
    <property type="match status" value="2"/>
</dbReference>
<evidence type="ECO:0000256" key="8">
    <source>
        <dbReference type="ARBA" id="ARBA00022989"/>
    </source>
</evidence>
<keyword evidence="7" id="KW-0418">Kinase</keyword>
<dbReference type="InterPro" id="IPR004358">
    <property type="entry name" value="Sig_transdc_His_kin-like_C"/>
</dbReference>
<dbReference type="EMBL" id="JAGZLW010000002">
    <property type="protein sequence ID" value="MBS4947289.1"/>
    <property type="molecule type" value="Genomic_DNA"/>
</dbReference>
<dbReference type="EC" id="2.7.13.3" evidence="3"/>
<dbReference type="PANTHER" id="PTHR45453:SF2">
    <property type="entry name" value="HISTIDINE KINASE"/>
    <property type="match status" value="1"/>
</dbReference>
<protein>
    <recommendedName>
        <fullName evidence="3">histidine kinase</fullName>
        <ecNumber evidence="3">2.7.13.3</ecNumber>
    </recommendedName>
</protein>
<evidence type="ECO:0000256" key="4">
    <source>
        <dbReference type="ARBA" id="ARBA00022475"/>
    </source>
</evidence>
<dbReference type="GO" id="GO:0005886">
    <property type="term" value="C:plasma membrane"/>
    <property type="evidence" value="ECO:0007669"/>
    <property type="project" value="UniProtKB-SubCell"/>
</dbReference>
<evidence type="ECO:0000256" key="7">
    <source>
        <dbReference type="ARBA" id="ARBA00022777"/>
    </source>
</evidence>
<dbReference type="PANTHER" id="PTHR45453">
    <property type="entry name" value="PHOSPHATE REGULON SENSOR PROTEIN PHOR"/>
    <property type="match status" value="1"/>
</dbReference>
<evidence type="ECO:0000256" key="6">
    <source>
        <dbReference type="ARBA" id="ARBA00022692"/>
    </source>
</evidence>
<keyword evidence="9" id="KW-0902">Two-component regulatory system</keyword>
<dbReference type="GO" id="GO:0004721">
    <property type="term" value="F:phosphoprotein phosphatase activity"/>
    <property type="evidence" value="ECO:0007669"/>
    <property type="project" value="TreeGrafter"/>
</dbReference>
<reference evidence="13" key="1">
    <citation type="submission" date="2021-02" db="EMBL/GenBank/DDBJ databases">
        <title>Infant gut strain persistence is associated with maternal origin, phylogeny, and functional potential including surface adhesion and iron acquisition.</title>
        <authorList>
            <person name="Lou Y.C."/>
        </authorList>
    </citation>
    <scope>NUCLEOTIDE SEQUENCE</scope>
    <source>
        <strain evidence="13">L3_114_025G1_dasL3_114_025G1_concoct_29</strain>
    </source>
</reference>
<dbReference type="PROSITE" id="PS50109">
    <property type="entry name" value="HIS_KIN"/>
    <property type="match status" value="1"/>
</dbReference>
<dbReference type="Pfam" id="PF02518">
    <property type="entry name" value="HATPase_c"/>
    <property type="match status" value="1"/>
</dbReference>
<dbReference type="InterPro" id="IPR036890">
    <property type="entry name" value="HATPase_C_sf"/>
</dbReference>
<feature type="domain" description="Histidine kinase" evidence="12">
    <location>
        <begin position="494"/>
        <end position="721"/>
    </location>
</feature>
<dbReference type="AlphaFoldDB" id="A0A943ACE2"/>
<gene>
    <name evidence="13" type="ORF">KHZ51_01010</name>
</gene>